<keyword evidence="5" id="KW-1185">Reference proteome</keyword>
<protein>
    <submittedName>
        <fullName evidence="4">M28 family peptidase</fullName>
    </submittedName>
</protein>
<dbReference type="EMBL" id="CP048882">
    <property type="protein sequence ID" value="QPP07420.1"/>
    <property type="molecule type" value="Genomic_DNA"/>
</dbReference>
<reference evidence="5" key="1">
    <citation type="submission" date="2020-02" db="EMBL/GenBank/DDBJ databases">
        <title>Streptomyces sp. ASO4wet.</title>
        <authorList>
            <person name="Risdian C."/>
            <person name="Landwehr W."/>
            <person name="Schupp P."/>
            <person name="Wink J."/>
        </authorList>
    </citation>
    <scope>NUCLEOTIDE SEQUENCE [LARGE SCALE GENOMIC DNA]</scope>
    <source>
        <strain evidence="5">ASO4wet</strain>
    </source>
</reference>
<dbReference type="PANTHER" id="PTHR12147">
    <property type="entry name" value="METALLOPEPTIDASE M28 FAMILY MEMBER"/>
    <property type="match status" value="1"/>
</dbReference>
<accession>A0A7T1WU18</accession>
<evidence type="ECO:0000256" key="1">
    <source>
        <dbReference type="SAM" id="MobiDB-lite"/>
    </source>
</evidence>
<sequence length="552" mass="56901">MAHTGPDASGPGVPPAAVRTGRTPTVHVPPRTAGSPARPVTGPGRRLGRRSLAAVAATALATPLLLTAAASPAAADPSAAAKASASAAEKASAAKEGDRLAKQLVRRTGAKGAMKHLKALQAIARHSDGNRAAGSRGHELSAKYAGTLLKAAGYEVTYQNFDFVYRETLAERMTVTSPDERDVPVKLMTYTKSTPEGGTKAALAPVPEDADATSGCTADDYAAGDFDGKIALIQRGGCTFAEKQKAAADAGAVAAVIYNNTEGELNGTLGDPESGVIPTGGISQKDGRALAAEAGSGEVTVNVELREFQETRSTPNVIAETPGGDENKVAMFGAHLDSVSEGPGINDNASGSAGILETALQFARAGGTRSGGGHEGNKVRFALWTAEEVGLQGADHYVSELSDAERDKIALYLNFDMIASPNYGLFVHDGDDSDGEGSGPGPEGSGQLEKDIVDFIESQGEETRGADFDGRSDYGPFIEAGIPGGGSKTGAEGIKTAEEQKLWGGEADAAYDGCYHQECDDLDNINKKAFDLNIKVIANAVGHYSRDVSDLP</sequence>
<dbReference type="SUPFAM" id="SSF53187">
    <property type="entry name" value="Zn-dependent exopeptidases"/>
    <property type="match status" value="1"/>
</dbReference>
<dbReference type="InterPro" id="IPR046450">
    <property type="entry name" value="PA_dom_sf"/>
</dbReference>
<dbReference type="Proteomes" id="UP000595046">
    <property type="component" value="Chromosome"/>
</dbReference>
<dbReference type="Pfam" id="PF02225">
    <property type="entry name" value="PA"/>
    <property type="match status" value="1"/>
</dbReference>
<dbReference type="PANTHER" id="PTHR12147:SF26">
    <property type="entry name" value="PEPTIDASE M28 DOMAIN-CONTAINING PROTEIN"/>
    <property type="match status" value="1"/>
</dbReference>
<dbReference type="Gene3D" id="3.50.30.30">
    <property type="match status" value="1"/>
</dbReference>
<feature type="region of interest" description="Disordered" evidence="1">
    <location>
        <begin position="428"/>
        <end position="448"/>
    </location>
</feature>
<proteinExistence type="predicted"/>
<dbReference type="GO" id="GO:0008235">
    <property type="term" value="F:metalloexopeptidase activity"/>
    <property type="evidence" value="ECO:0007669"/>
    <property type="project" value="InterPro"/>
</dbReference>
<dbReference type="Pfam" id="PF04389">
    <property type="entry name" value="Peptidase_M28"/>
    <property type="match status" value="1"/>
</dbReference>
<feature type="region of interest" description="Disordered" evidence="1">
    <location>
        <begin position="1"/>
        <end position="46"/>
    </location>
</feature>
<feature type="domain" description="Peptidase M28" evidence="3">
    <location>
        <begin position="316"/>
        <end position="540"/>
    </location>
</feature>
<name>A0A7T1WU18_9ACTN</name>
<dbReference type="Gene3D" id="3.40.630.10">
    <property type="entry name" value="Zn peptidases"/>
    <property type="match status" value="1"/>
</dbReference>
<gene>
    <name evidence="4" type="ORF">G4Z16_14680</name>
</gene>
<dbReference type="InterPro" id="IPR007484">
    <property type="entry name" value="Peptidase_M28"/>
</dbReference>
<dbReference type="GO" id="GO:0006508">
    <property type="term" value="P:proteolysis"/>
    <property type="evidence" value="ECO:0007669"/>
    <property type="project" value="InterPro"/>
</dbReference>
<feature type="domain" description="PA" evidence="2">
    <location>
        <begin position="207"/>
        <end position="290"/>
    </location>
</feature>
<dbReference type="AlphaFoldDB" id="A0A7T1WU18"/>
<evidence type="ECO:0000313" key="4">
    <source>
        <dbReference type="EMBL" id="QPP07420.1"/>
    </source>
</evidence>
<dbReference type="KEGG" id="sbat:G4Z16_14680"/>
<dbReference type="InterPro" id="IPR003137">
    <property type="entry name" value="PA_domain"/>
</dbReference>
<dbReference type="SUPFAM" id="SSF52025">
    <property type="entry name" value="PA domain"/>
    <property type="match status" value="1"/>
</dbReference>
<evidence type="ECO:0000259" key="2">
    <source>
        <dbReference type="Pfam" id="PF02225"/>
    </source>
</evidence>
<organism evidence="4 5">
    <name type="scientific">Streptomyces bathyalis</name>
    <dbReference type="NCBI Taxonomy" id="2710756"/>
    <lineage>
        <taxon>Bacteria</taxon>
        <taxon>Bacillati</taxon>
        <taxon>Actinomycetota</taxon>
        <taxon>Actinomycetes</taxon>
        <taxon>Kitasatosporales</taxon>
        <taxon>Streptomycetaceae</taxon>
        <taxon>Streptomyces</taxon>
    </lineage>
</organism>
<dbReference type="InterPro" id="IPR045175">
    <property type="entry name" value="M28_fam"/>
</dbReference>
<evidence type="ECO:0000259" key="3">
    <source>
        <dbReference type="Pfam" id="PF04389"/>
    </source>
</evidence>
<evidence type="ECO:0000313" key="5">
    <source>
        <dbReference type="Proteomes" id="UP000595046"/>
    </source>
</evidence>